<proteinExistence type="predicted"/>
<protein>
    <submittedName>
        <fullName evidence="9">Binding-protein-dependent transport system inner membrane component</fullName>
    </submittedName>
</protein>
<evidence type="ECO:0000259" key="8">
    <source>
        <dbReference type="PROSITE" id="PS50928"/>
    </source>
</evidence>
<evidence type="ECO:0000256" key="5">
    <source>
        <dbReference type="ARBA" id="ARBA00022989"/>
    </source>
</evidence>
<evidence type="ECO:0000256" key="6">
    <source>
        <dbReference type="ARBA" id="ARBA00023136"/>
    </source>
</evidence>
<dbReference type="Pfam" id="PF00528">
    <property type="entry name" value="BPD_transp_1"/>
    <property type="match status" value="1"/>
</dbReference>
<gene>
    <name evidence="9" type="ORF">B1B_07224</name>
</gene>
<sequence length="82" mass="8630">RGTSVNSMIAQGFPVDLAIGVPALLGALLLGIPLGIVAALRQNSRWDYIPMALAMIGISIPTFVAAPVLILLFAVWLHVARP</sequence>
<feature type="transmembrane region" description="Helical" evidence="7">
    <location>
        <begin position="52"/>
        <end position="79"/>
    </location>
</feature>
<feature type="non-terminal residue" evidence="9">
    <location>
        <position position="1"/>
    </location>
</feature>
<evidence type="ECO:0000256" key="3">
    <source>
        <dbReference type="ARBA" id="ARBA00022475"/>
    </source>
</evidence>
<dbReference type="InterPro" id="IPR000515">
    <property type="entry name" value="MetI-like"/>
</dbReference>
<feature type="transmembrane region" description="Helical" evidence="7">
    <location>
        <begin position="17"/>
        <end position="40"/>
    </location>
</feature>
<feature type="domain" description="ABC transmembrane type-1" evidence="8">
    <location>
        <begin position="13"/>
        <end position="82"/>
    </location>
</feature>
<dbReference type="AlphaFoldDB" id="T1APJ2"/>
<organism evidence="9">
    <name type="scientific">mine drainage metagenome</name>
    <dbReference type="NCBI Taxonomy" id="410659"/>
    <lineage>
        <taxon>unclassified sequences</taxon>
        <taxon>metagenomes</taxon>
        <taxon>ecological metagenomes</taxon>
    </lineage>
</organism>
<dbReference type="InterPro" id="IPR035906">
    <property type="entry name" value="MetI-like_sf"/>
</dbReference>
<dbReference type="EMBL" id="AUZY01004598">
    <property type="protein sequence ID" value="EQD62506.1"/>
    <property type="molecule type" value="Genomic_DNA"/>
</dbReference>
<comment type="subcellular location">
    <subcellularLocation>
        <location evidence="1">Cell membrane</location>
        <topology evidence="1">Multi-pass membrane protein</topology>
    </subcellularLocation>
</comment>
<dbReference type="Gene3D" id="1.10.3720.10">
    <property type="entry name" value="MetI-like"/>
    <property type="match status" value="1"/>
</dbReference>
<evidence type="ECO:0000256" key="2">
    <source>
        <dbReference type="ARBA" id="ARBA00022448"/>
    </source>
</evidence>
<dbReference type="PANTHER" id="PTHR30465">
    <property type="entry name" value="INNER MEMBRANE ABC TRANSPORTER"/>
    <property type="match status" value="1"/>
</dbReference>
<keyword evidence="5 7" id="KW-1133">Transmembrane helix</keyword>
<dbReference type="SUPFAM" id="SSF161098">
    <property type="entry name" value="MetI-like"/>
    <property type="match status" value="1"/>
</dbReference>
<reference evidence="9" key="1">
    <citation type="submission" date="2013-08" db="EMBL/GenBank/DDBJ databases">
        <authorList>
            <person name="Mendez C."/>
            <person name="Richter M."/>
            <person name="Ferrer M."/>
            <person name="Sanchez J."/>
        </authorList>
    </citation>
    <scope>NUCLEOTIDE SEQUENCE</scope>
</reference>
<keyword evidence="3" id="KW-1003">Cell membrane</keyword>
<keyword evidence="4 7" id="KW-0812">Transmembrane</keyword>
<comment type="caution">
    <text evidence="9">The sequence shown here is derived from an EMBL/GenBank/DDBJ whole genome shotgun (WGS) entry which is preliminary data.</text>
</comment>
<dbReference type="PROSITE" id="PS50928">
    <property type="entry name" value="ABC_TM1"/>
    <property type="match status" value="1"/>
</dbReference>
<keyword evidence="2" id="KW-0813">Transport</keyword>
<accession>T1APJ2</accession>
<evidence type="ECO:0000256" key="7">
    <source>
        <dbReference type="SAM" id="Phobius"/>
    </source>
</evidence>
<dbReference type="PANTHER" id="PTHR30465:SF74">
    <property type="entry name" value="OLIGOPEPTIDE TRANSPORT SYSTEM PERMEASE PROTEIN OPPB"/>
    <property type="match status" value="1"/>
</dbReference>
<dbReference type="GO" id="GO:0005886">
    <property type="term" value="C:plasma membrane"/>
    <property type="evidence" value="ECO:0007669"/>
    <property type="project" value="UniProtKB-SubCell"/>
</dbReference>
<evidence type="ECO:0000313" key="9">
    <source>
        <dbReference type="EMBL" id="EQD62506.1"/>
    </source>
</evidence>
<name>T1APJ2_9ZZZZ</name>
<evidence type="ECO:0000256" key="1">
    <source>
        <dbReference type="ARBA" id="ARBA00004651"/>
    </source>
</evidence>
<dbReference type="GO" id="GO:0055085">
    <property type="term" value="P:transmembrane transport"/>
    <property type="evidence" value="ECO:0007669"/>
    <property type="project" value="InterPro"/>
</dbReference>
<feature type="non-terminal residue" evidence="9">
    <location>
        <position position="82"/>
    </location>
</feature>
<keyword evidence="6 7" id="KW-0472">Membrane</keyword>
<evidence type="ECO:0000256" key="4">
    <source>
        <dbReference type="ARBA" id="ARBA00022692"/>
    </source>
</evidence>
<reference evidence="9" key="2">
    <citation type="journal article" date="2014" name="ISME J.">
        <title>Microbial stratification in low pH oxic and suboxic macroscopic growths along an acid mine drainage.</title>
        <authorList>
            <person name="Mendez-Garcia C."/>
            <person name="Mesa V."/>
            <person name="Sprenger R.R."/>
            <person name="Richter M."/>
            <person name="Diez M.S."/>
            <person name="Solano J."/>
            <person name="Bargiela R."/>
            <person name="Golyshina O.V."/>
            <person name="Manteca A."/>
            <person name="Ramos J.L."/>
            <person name="Gallego J.R."/>
            <person name="Llorente I."/>
            <person name="Martins Dos Santos V.A."/>
            <person name="Jensen O.N."/>
            <person name="Pelaez A.I."/>
            <person name="Sanchez J."/>
            <person name="Ferrer M."/>
        </authorList>
    </citation>
    <scope>NUCLEOTIDE SEQUENCE</scope>
</reference>